<name>A0A9P7A0E0_9AGAM</name>
<protein>
    <recommendedName>
        <fullName evidence="3">C2H2-type domain-containing protein</fullName>
    </recommendedName>
</protein>
<evidence type="ECO:0008006" key="3">
    <source>
        <dbReference type="Google" id="ProtNLM"/>
    </source>
</evidence>
<sequence length="271" mass="30436">MPTKPSGSPTWKDWRMPYDFWWVSSTLLRSSCAYLFDRKLDSDLYAHVKASGSPHGTAHEPPQNCMYPVHMNSCNNDTASAFSQYHAQSKTSHCASASCDPRVEDSLSSSVSSPSSSGKAVAQHYAQSAARQSLCYGSTGDSPNYLYAVNPQLPSTMEHATGKFPAALLHVHRGDIPHEQEPPFNHFNVSESPTHCLWNDSQGQCSFTADTLTTVMKHISSHHLREHQHSDCQVQCRCRGCLLPRTIRRDTILRHIREIHYGDKFRRKHSP</sequence>
<gene>
    <name evidence="1" type="ORF">EV702DRAFT_1084644</name>
</gene>
<dbReference type="OrthoDB" id="2647642at2759"/>
<dbReference type="EMBL" id="JABBWD010000010">
    <property type="protein sequence ID" value="KAG1780082.1"/>
    <property type="molecule type" value="Genomic_DNA"/>
</dbReference>
<reference evidence="1" key="1">
    <citation type="journal article" date="2020" name="New Phytol.">
        <title>Comparative genomics reveals dynamic genome evolution in host specialist ectomycorrhizal fungi.</title>
        <authorList>
            <person name="Lofgren L.A."/>
            <person name="Nguyen N.H."/>
            <person name="Vilgalys R."/>
            <person name="Ruytinx J."/>
            <person name="Liao H.L."/>
            <person name="Branco S."/>
            <person name="Kuo A."/>
            <person name="LaButti K."/>
            <person name="Lipzen A."/>
            <person name="Andreopoulos W."/>
            <person name="Pangilinan J."/>
            <person name="Riley R."/>
            <person name="Hundley H."/>
            <person name="Na H."/>
            <person name="Barry K."/>
            <person name="Grigoriev I.V."/>
            <person name="Stajich J.E."/>
            <person name="Kennedy P.G."/>
        </authorList>
    </citation>
    <scope>NUCLEOTIDE SEQUENCE</scope>
    <source>
        <strain evidence="1">DOB743</strain>
    </source>
</reference>
<organism evidence="1 2">
    <name type="scientific">Suillus placidus</name>
    <dbReference type="NCBI Taxonomy" id="48579"/>
    <lineage>
        <taxon>Eukaryota</taxon>
        <taxon>Fungi</taxon>
        <taxon>Dikarya</taxon>
        <taxon>Basidiomycota</taxon>
        <taxon>Agaricomycotina</taxon>
        <taxon>Agaricomycetes</taxon>
        <taxon>Agaricomycetidae</taxon>
        <taxon>Boletales</taxon>
        <taxon>Suillineae</taxon>
        <taxon>Suillaceae</taxon>
        <taxon>Suillus</taxon>
    </lineage>
</organism>
<accession>A0A9P7A0E0</accession>
<evidence type="ECO:0000313" key="1">
    <source>
        <dbReference type="EMBL" id="KAG1780082.1"/>
    </source>
</evidence>
<comment type="caution">
    <text evidence="1">The sequence shown here is derived from an EMBL/GenBank/DDBJ whole genome shotgun (WGS) entry which is preliminary data.</text>
</comment>
<keyword evidence="2" id="KW-1185">Reference proteome</keyword>
<dbReference type="AlphaFoldDB" id="A0A9P7A0E0"/>
<dbReference type="Proteomes" id="UP000714275">
    <property type="component" value="Unassembled WGS sequence"/>
</dbReference>
<evidence type="ECO:0000313" key="2">
    <source>
        <dbReference type="Proteomes" id="UP000714275"/>
    </source>
</evidence>
<proteinExistence type="predicted"/>